<dbReference type="Pfam" id="PF00027">
    <property type="entry name" value="cNMP_binding"/>
    <property type="match status" value="1"/>
</dbReference>
<evidence type="ECO:0000256" key="4">
    <source>
        <dbReference type="ARBA" id="ARBA00023136"/>
    </source>
</evidence>
<protein>
    <submittedName>
        <fullName evidence="8">Cyclic nucleotide-binding protein</fullName>
    </submittedName>
</protein>
<dbReference type="PANTHER" id="PTHR43310">
    <property type="entry name" value="SULFATE TRANSPORTER YBAR-RELATED"/>
    <property type="match status" value="1"/>
</dbReference>
<keyword evidence="2 5" id="KW-0812">Transmembrane</keyword>
<dbReference type="KEGG" id="cyj:Cyan7822_5927"/>
<gene>
    <name evidence="8" type="ordered locus">Cyan7822_5927</name>
</gene>
<dbReference type="Pfam" id="PF01740">
    <property type="entry name" value="STAS"/>
    <property type="match status" value="1"/>
</dbReference>
<feature type="domain" description="STAS" evidence="7">
    <location>
        <begin position="472"/>
        <end position="587"/>
    </location>
</feature>
<evidence type="ECO:0000313" key="9">
    <source>
        <dbReference type="Proteomes" id="UP000008206"/>
    </source>
</evidence>
<feature type="transmembrane region" description="Helical" evidence="5">
    <location>
        <begin position="383"/>
        <end position="401"/>
    </location>
</feature>
<evidence type="ECO:0000256" key="1">
    <source>
        <dbReference type="ARBA" id="ARBA00004141"/>
    </source>
</evidence>
<dbReference type="InterPro" id="IPR018488">
    <property type="entry name" value="cNMP-bd_CS"/>
</dbReference>
<feature type="transmembrane region" description="Helical" evidence="5">
    <location>
        <begin position="65"/>
        <end position="83"/>
    </location>
</feature>
<keyword evidence="9" id="KW-1185">Reference proteome</keyword>
<dbReference type="Pfam" id="PF00916">
    <property type="entry name" value="Sulfate_transp"/>
    <property type="match status" value="1"/>
</dbReference>
<dbReference type="SUPFAM" id="SSF51206">
    <property type="entry name" value="cAMP-binding domain-like"/>
    <property type="match status" value="1"/>
</dbReference>
<evidence type="ECO:0000256" key="5">
    <source>
        <dbReference type="SAM" id="Phobius"/>
    </source>
</evidence>
<dbReference type="Proteomes" id="UP000008206">
    <property type="component" value="Plasmid Cy782201"/>
</dbReference>
<dbReference type="Gene3D" id="2.60.120.10">
    <property type="entry name" value="Jelly Rolls"/>
    <property type="match status" value="1"/>
</dbReference>
<accession>E0ULF1</accession>
<dbReference type="InterPro" id="IPR036513">
    <property type="entry name" value="STAS_dom_sf"/>
</dbReference>
<feature type="transmembrane region" description="Helical" evidence="5">
    <location>
        <begin position="277"/>
        <end position="300"/>
    </location>
</feature>
<dbReference type="InterPro" id="IPR011547">
    <property type="entry name" value="SLC26A/SulP_dom"/>
</dbReference>
<dbReference type="PROSITE" id="PS50042">
    <property type="entry name" value="CNMP_BINDING_3"/>
    <property type="match status" value="1"/>
</dbReference>
<keyword evidence="3 5" id="KW-1133">Transmembrane helix</keyword>
<feature type="transmembrane region" description="Helical" evidence="5">
    <location>
        <begin position="196"/>
        <end position="213"/>
    </location>
</feature>
<dbReference type="InterPro" id="IPR052706">
    <property type="entry name" value="Membrane-Transporter-like"/>
</dbReference>
<dbReference type="InterPro" id="IPR002645">
    <property type="entry name" value="STAS_dom"/>
</dbReference>
<dbReference type="RefSeq" id="WP_013334531.1">
    <property type="nucleotide sequence ID" value="NC_014533.1"/>
</dbReference>
<feature type="transmembrane region" description="Helical" evidence="5">
    <location>
        <begin position="353"/>
        <end position="371"/>
    </location>
</feature>
<keyword evidence="4 5" id="KW-0472">Membrane</keyword>
<comment type="subcellular location">
    <subcellularLocation>
        <location evidence="1">Membrane</location>
        <topology evidence="1">Multi-pass membrane protein</topology>
    </subcellularLocation>
</comment>
<dbReference type="AlphaFoldDB" id="E0ULF1"/>
<feature type="domain" description="Cyclic nucleotide-binding" evidence="6">
    <location>
        <begin position="613"/>
        <end position="712"/>
    </location>
</feature>
<dbReference type="InterPro" id="IPR018490">
    <property type="entry name" value="cNMP-bd_dom_sf"/>
</dbReference>
<dbReference type="OrthoDB" id="9771198at2"/>
<dbReference type="HOGENOM" id="CLU_003182_4_2_3"/>
<feature type="transmembrane region" description="Helical" evidence="5">
    <location>
        <begin position="120"/>
        <end position="141"/>
    </location>
</feature>
<organism evidence="8 9">
    <name type="scientific">Gloeothece verrucosa (strain PCC 7822)</name>
    <name type="common">Cyanothece sp. (strain PCC 7822)</name>
    <dbReference type="NCBI Taxonomy" id="497965"/>
    <lineage>
        <taxon>Bacteria</taxon>
        <taxon>Bacillati</taxon>
        <taxon>Cyanobacteriota</taxon>
        <taxon>Cyanophyceae</taxon>
        <taxon>Oscillatoriophycideae</taxon>
        <taxon>Chroococcales</taxon>
        <taxon>Aphanothecaceae</taxon>
        <taxon>Gloeothece</taxon>
        <taxon>Gloeothece verrucosa</taxon>
    </lineage>
</organism>
<dbReference type="PANTHER" id="PTHR43310:SF4">
    <property type="entry name" value="AFR304WP"/>
    <property type="match status" value="1"/>
</dbReference>
<feature type="transmembrane region" description="Helical" evidence="5">
    <location>
        <begin position="321"/>
        <end position="341"/>
    </location>
</feature>
<evidence type="ECO:0000256" key="3">
    <source>
        <dbReference type="ARBA" id="ARBA00022989"/>
    </source>
</evidence>
<feature type="transmembrane region" description="Helical" evidence="5">
    <location>
        <begin position="220"/>
        <end position="240"/>
    </location>
</feature>
<feature type="transmembrane region" description="Helical" evidence="5">
    <location>
        <begin position="153"/>
        <end position="171"/>
    </location>
</feature>
<dbReference type="CDD" id="cd07042">
    <property type="entry name" value="STAS_SulP_like_sulfate_transporter"/>
    <property type="match status" value="1"/>
</dbReference>
<evidence type="ECO:0000256" key="2">
    <source>
        <dbReference type="ARBA" id="ARBA00022692"/>
    </source>
</evidence>
<dbReference type="PROSITE" id="PS00889">
    <property type="entry name" value="CNMP_BINDING_2"/>
    <property type="match status" value="1"/>
</dbReference>
<dbReference type="GO" id="GO:0016020">
    <property type="term" value="C:membrane"/>
    <property type="evidence" value="ECO:0007669"/>
    <property type="project" value="UniProtKB-SubCell"/>
</dbReference>
<dbReference type="Gene3D" id="3.30.750.24">
    <property type="entry name" value="STAS domain"/>
    <property type="match status" value="1"/>
</dbReference>
<evidence type="ECO:0000259" key="7">
    <source>
        <dbReference type="PROSITE" id="PS50801"/>
    </source>
</evidence>
<name>E0ULF1_GLOV7</name>
<feature type="transmembrane region" description="Helical" evidence="5">
    <location>
        <begin position="27"/>
        <end position="53"/>
    </location>
</feature>
<sequence>MTLSSMINELRYITNFPTHLSLNFRQIFLSLIMTLIVGVSEISICLSLAILLFGEKLPNYVPNGFSLLLLSGVIANIIVAFWSSSTNIVVVPQDVPIAIFTVISSNLMTHLPSGTTDQNLWLTVVTTMVLTTFLTAIFSGTLGLLKFGNLIRFIPYPVMGGFLAGSGWLLLKGSLGMMAGINFQGNDFFRLFEPNILSHWGAGAILSIMLFWLTRRFKHWLVIPGFLMAAIVGFYLVFLISHSSLEIAREQGWLLESLSQKVTLNLFNPLSITQANWSLILGESGNICSIILLSTVGLLLNASAIELATKRDINLHQELRAVGLANLLTSFAGGFICYHQLNYSMLAQKLTINSRLVGLFTAGAYGMALVFGESIIYLFPKPVLGGLLLFLGFELLSQWLYDTWFKLPFTDYITIVIILMVIAMVGFLPGVAVGLLVTLMLFVVNYSRINIVKHQFSGVTHQSNVAYAPDKVKILKEKGEEILILELEGFIFFGTANNLVEVIQARIEDISKNPLRFLVLDFREVRGIDSSANISFLKIQQIAQKNGSILVFTHLSEFLKSFLEKGDFIFDNSCQIFSDLDRGLEWCEEKTLEVNEYQEKVNYDLKQQLKDLGLNLEEISKFINYLKFLKVEREEVIFQKGDVSDGLYFLESGQISVVVSMANGQTKRLRTYKSGTIIGEMGLYQQANRSATVICNSSSNLYYLSTQNFQKMEQENSVLASKFHRFIVILLAERLRHRDVQLENLLS</sequence>
<dbReference type="SMART" id="SM00100">
    <property type="entry name" value="cNMP"/>
    <property type="match status" value="1"/>
</dbReference>
<evidence type="ECO:0000259" key="6">
    <source>
        <dbReference type="PROSITE" id="PS50042"/>
    </source>
</evidence>
<dbReference type="InterPro" id="IPR014710">
    <property type="entry name" value="RmlC-like_jellyroll"/>
</dbReference>
<evidence type="ECO:0000313" key="8">
    <source>
        <dbReference type="EMBL" id="ADN17781.1"/>
    </source>
</evidence>
<geneLocation type="plasmid" evidence="8 9">
    <name>Cy782201</name>
</geneLocation>
<dbReference type="CDD" id="cd00038">
    <property type="entry name" value="CAP_ED"/>
    <property type="match status" value="1"/>
</dbReference>
<reference evidence="9" key="1">
    <citation type="journal article" date="2011" name="MBio">
        <title>Novel metabolic attributes of the genus Cyanothece, comprising a group of unicellular nitrogen-fixing Cyanobacteria.</title>
        <authorList>
            <person name="Bandyopadhyay A."/>
            <person name="Elvitigala T."/>
            <person name="Welsh E."/>
            <person name="Stockel J."/>
            <person name="Liberton M."/>
            <person name="Min H."/>
            <person name="Sherman L.A."/>
            <person name="Pakrasi H.B."/>
        </authorList>
    </citation>
    <scope>NUCLEOTIDE SEQUENCE [LARGE SCALE GENOMIC DNA]</scope>
    <source>
        <strain evidence="9">PCC 7822</strain>
        <plasmid evidence="9">Cy782201</plasmid>
    </source>
</reference>
<feature type="transmembrane region" description="Helical" evidence="5">
    <location>
        <begin position="413"/>
        <end position="444"/>
    </location>
</feature>
<dbReference type="InterPro" id="IPR000595">
    <property type="entry name" value="cNMP-bd_dom"/>
</dbReference>
<dbReference type="EMBL" id="CP002199">
    <property type="protein sequence ID" value="ADN17781.1"/>
    <property type="molecule type" value="Genomic_DNA"/>
</dbReference>
<dbReference type="PROSITE" id="PS50801">
    <property type="entry name" value="STAS"/>
    <property type="match status" value="1"/>
</dbReference>
<dbReference type="SUPFAM" id="SSF52091">
    <property type="entry name" value="SpoIIaa-like"/>
    <property type="match status" value="1"/>
</dbReference>
<proteinExistence type="predicted"/>
<keyword evidence="8" id="KW-0614">Plasmid</keyword>